<reference evidence="1 2" key="1">
    <citation type="journal article" date="2018" name="Front. Microbiol.">
        <title>Genome-Wide Analysis of Corynespora cassiicola Leaf Fall Disease Putative Effectors.</title>
        <authorList>
            <person name="Lopez D."/>
            <person name="Ribeiro S."/>
            <person name="Label P."/>
            <person name="Fumanal B."/>
            <person name="Venisse J.S."/>
            <person name="Kohler A."/>
            <person name="de Oliveira R.R."/>
            <person name="Labutti K."/>
            <person name="Lipzen A."/>
            <person name="Lail K."/>
            <person name="Bauer D."/>
            <person name="Ohm R.A."/>
            <person name="Barry K.W."/>
            <person name="Spatafora J."/>
            <person name="Grigoriev I.V."/>
            <person name="Martin F.M."/>
            <person name="Pujade-Renaud V."/>
        </authorList>
    </citation>
    <scope>NUCLEOTIDE SEQUENCE [LARGE SCALE GENOMIC DNA]</scope>
    <source>
        <strain evidence="1 2">Philippines</strain>
    </source>
</reference>
<accession>A0A2T2P2J4</accession>
<dbReference type="EMBL" id="KZ678130">
    <property type="protein sequence ID" value="PSN71895.1"/>
    <property type="molecule type" value="Genomic_DNA"/>
</dbReference>
<proteinExistence type="predicted"/>
<sequence>MAGRLAGWLLHSRPAAVLGLLFGLEAFCSFSSASLLPRFVLPVCLPVQLSAVQLGG</sequence>
<protein>
    <submittedName>
        <fullName evidence="1">Uncharacterized protein</fullName>
    </submittedName>
</protein>
<dbReference type="Proteomes" id="UP000240883">
    <property type="component" value="Unassembled WGS sequence"/>
</dbReference>
<evidence type="ECO:0000313" key="1">
    <source>
        <dbReference type="EMBL" id="PSN71895.1"/>
    </source>
</evidence>
<evidence type="ECO:0000313" key="2">
    <source>
        <dbReference type="Proteomes" id="UP000240883"/>
    </source>
</evidence>
<keyword evidence="2" id="KW-1185">Reference proteome</keyword>
<dbReference type="AlphaFoldDB" id="A0A2T2P2J4"/>
<name>A0A2T2P2J4_CORCC</name>
<gene>
    <name evidence="1" type="ORF">BS50DRAFT_569494</name>
</gene>
<organism evidence="1 2">
    <name type="scientific">Corynespora cassiicola Philippines</name>
    <dbReference type="NCBI Taxonomy" id="1448308"/>
    <lineage>
        <taxon>Eukaryota</taxon>
        <taxon>Fungi</taxon>
        <taxon>Dikarya</taxon>
        <taxon>Ascomycota</taxon>
        <taxon>Pezizomycotina</taxon>
        <taxon>Dothideomycetes</taxon>
        <taxon>Pleosporomycetidae</taxon>
        <taxon>Pleosporales</taxon>
        <taxon>Corynesporascaceae</taxon>
        <taxon>Corynespora</taxon>
    </lineage>
</organism>